<evidence type="ECO:0000313" key="1">
    <source>
        <dbReference type="EMBL" id="XBJ28928.1"/>
    </source>
</evidence>
<dbReference type="EMBL" id="CP155620">
    <property type="protein sequence ID" value="XBJ28928.1"/>
    <property type="molecule type" value="Genomic_DNA"/>
</dbReference>
<organism evidence="1">
    <name type="scientific">Campylobacter sp. CCS1377</name>
    <dbReference type="NCBI Taxonomy" id="3158229"/>
    <lineage>
        <taxon>Bacteria</taxon>
        <taxon>Pseudomonadati</taxon>
        <taxon>Campylobacterota</taxon>
        <taxon>Epsilonproteobacteria</taxon>
        <taxon>Campylobacterales</taxon>
        <taxon>Campylobacteraceae</taxon>
        <taxon>Campylobacter</taxon>
    </lineage>
</organism>
<protein>
    <submittedName>
        <fullName evidence="1">Uncharacterized protein</fullName>
    </submittedName>
</protein>
<dbReference type="RefSeq" id="WP_348518388.1">
    <property type="nucleotide sequence ID" value="NZ_CP155620.1"/>
</dbReference>
<gene>
    <name evidence="1" type="ORF">AAH949_07530</name>
</gene>
<proteinExistence type="predicted"/>
<reference evidence="1" key="1">
    <citation type="submission" date="2024-05" db="EMBL/GenBank/DDBJ databases">
        <title>Campylobacter coli isolated from environmental waters in Slovenia.</title>
        <authorList>
            <person name="Zautner A.E."/>
            <person name="Bunk B."/>
            <person name="Riedel T."/>
            <person name="Sproeer C."/>
        </authorList>
    </citation>
    <scope>NUCLEOTIDE SEQUENCE</scope>
    <source>
        <strain evidence="1">CCS1377</strain>
    </source>
</reference>
<name>A0AAU7E4Q3_9BACT</name>
<dbReference type="AlphaFoldDB" id="A0AAU7E4Q3"/>
<accession>A0AAU7E4Q3</accession>
<sequence>MRIIGNSYSTFYAQNNSRVDKNAETKSVLDNALDKAEKELSTEEYLNTVGFVWKSQSIINFRKNGDVRIKDYNDKLAKSSVIEQKKSIKDMIDILKSNSIQKGYYMGQAESEAHFQARKNQAIDYLSGLLQDIKV</sequence>